<reference evidence="1" key="1">
    <citation type="submission" date="2014-11" db="EMBL/GenBank/DDBJ databases">
        <authorList>
            <person name="Amaro Gonzalez C."/>
        </authorList>
    </citation>
    <scope>NUCLEOTIDE SEQUENCE</scope>
</reference>
<sequence>MTRLQIIKFEKSSSSFEKFGCVTPEVSLFVFHGFKTSKNYTYVPQIQTLN</sequence>
<reference evidence="1" key="2">
    <citation type="journal article" date="2015" name="Fish Shellfish Immunol.">
        <title>Early steps in the European eel (Anguilla anguilla)-Vibrio vulnificus interaction in the gills: Role of the RtxA13 toxin.</title>
        <authorList>
            <person name="Callol A."/>
            <person name="Pajuelo D."/>
            <person name="Ebbesson L."/>
            <person name="Teles M."/>
            <person name="MacKenzie S."/>
            <person name="Amaro C."/>
        </authorList>
    </citation>
    <scope>NUCLEOTIDE SEQUENCE</scope>
</reference>
<evidence type="ECO:0000313" key="1">
    <source>
        <dbReference type="EMBL" id="JAH44594.1"/>
    </source>
</evidence>
<organism evidence="1">
    <name type="scientific">Anguilla anguilla</name>
    <name type="common">European freshwater eel</name>
    <name type="synonym">Muraena anguilla</name>
    <dbReference type="NCBI Taxonomy" id="7936"/>
    <lineage>
        <taxon>Eukaryota</taxon>
        <taxon>Metazoa</taxon>
        <taxon>Chordata</taxon>
        <taxon>Craniata</taxon>
        <taxon>Vertebrata</taxon>
        <taxon>Euteleostomi</taxon>
        <taxon>Actinopterygii</taxon>
        <taxon>Neopterygii</taxon>
        <taxon>Teleostei</taxon>
        <taxon>Anguilliformes</taxon>
        <taxon>Anguillidae</taxon>
        <taxon>Anguilla</taxon>
    </lineage>
</organism>
<proteinExistence type="predicted"/>
<dbReference type="AlphaFoldDB" id="A0A0E9STA0"/>
<dbReference type="EMBL" id="GBXM01063983">
    <property type="protein sequence ID" value="JAH44594.1"/>
    <property type="molecule type" value="Transcribed_RNA"/>
</dbReference>
<protein>
    <submittedName>
        <fullName evidence="1">Uncharacterized protein</fullName>
    </submittedName>
</protein>
<accession>A0A0E9STA0</accession>
<name>A0A0E9STA0_ANGAN</name>